<dbReference type="InterPro" id="IPR009060">
    <property type="entry name" value="UBA-like_sf"/>
</dbReference>
<accession>A0ABQ9GPZ4</accession>
<protein>
    <recommendedName>
        <fullName evidence="1">UBA-like domain-containing protein</fullName>
    </recommendedName>
</protein>
<feature type="domain" description="UBA-like" evidence="1">
    <location>
        <begin position="16"/>
        <end position="47"/>
    </location>
</feature>
<dbReference type="Gene3D" id="1.10.8.10">
    <property type="entry name" value="DNA helicase RuvA subunit, C-terminal domain"/>
    <property type="match status" value="1"/>
</dbReference>
<reference evidence="2 3" key="1">
    <citation type="submission" date="2023-02" db="EMBL/GenBank/DDBJ databases">
        <title>LHISI_Scaffold_Assembly.</title>
        <authorList>
            <person name="Stuart O.P."/>
            <person name="Cleave R."/>
            <person name="Magrath M.J.L."/>
            <person name="Mikheyev A.S."/>
        </authorList>
    </citation>
    <scope>NUCLEOTIDE SEQUENCE [LARGE SCALE GENOMIC DNA]</scope>
    <source>
        <strain evidence="2">Daus_M_001</strain>
        <tissue evidence="2">Leg muscle</tissue>
    </source>
</reference>
<name>A0ABQ9GPZ4_9NEOP</name>
<evidence type="ECO:0000313" key="3">
    <source>
        <dbReference type="Proteomes" id="UP001159363"/>
    </source>
</evidence>
<dbReference type="Pfam" id="PF22566">
    <property type="entry name" value="UBA_8"/>
    <property type="match status" value="1"/>
</dbReference>
<dbReference type="EMBL" id="JARBHB010000010">
    <property type="protein sequence ID" value="KAJ8874107.1"/>
    <property type="molecule type" value="Genomic_DNA"/>
</dbReference>
<dbReference type="SUPFAM" id="SSF46934">
    <property type="entry name" value="UBA-like"/>
    <property type="match status" value="1"/>
</dbReference>
<dbReference type="InterPro" id="IPR054109">
    <property type="entry name" value="UBA_8"/>
</dbReference>
<sequence length="95" mass="10567">MSNTEENEIIPDRDTCQKLTEQFAEITGTDVACAQFYLQDRNWDLEKPFHIVSSSEVVCVNVFQRSVNAFFEVSQTGGVSVLHDGDAPGIVVNVE</sequence>
<keyword evidence="3" id="KW-1185">Reference proteome</keyword>
<proteinExistence type="predicted"/>
<evidence type="ECO:0000313" key="2">
    <source>
        <dbReference type="EMBL" id="KAJ8874107.1"/>
    </source>
</evidence>
<comment type="caution">
    <text evidence="2">The sequence shown here is derived from an EMBL/GenBank/DDBJ whole genome shotgun (WGS) entry which is preliminary data.</text>
</comment>
<gene>
    <name evidence="2" type="ORF">PR048_024948</name>
</gene>
<evidence type="ECO:0000259" key="1">
    <source>
        <dbReference type="Pfam" id="PF22566"/>
    </source>
</evidence>
<organism evidence="2 3">
    <name type="scientific">Dryococelus australis</name>
    <dbReference type="NCBI Taxonomy" id="614101"/>
    <lineage>
        <taxon>Eukaryota</taxon>
        <taxon>Metazoa</taxon>
        <taxon>Ecdysozoa</taxon>
        <taxon>Arthropoda</taxon>
        <taxon>Hexapoda</taxon>
        <taxon>Insecta</taxon>
        <taxon>Pterygota</taxon>
        <taxon>Neoptera</taxon>
        <taxon>Polyneoptera</taxon>
        <taxon>Phasmatodea</taxon>
        <taxon>Verophasmatodea</taxon>
        <taxon>Anareolatae</taxon>
        <taxon>Phasmatidae</taxon>
        <taxon>Eurycanthinae</taxon>
        <taxon>Dryococelus</taxon>
    </lineage>
</organism>
<dbReference type="Proteomes" id="UP001159363">
    <property type="component" value="Chromosome 9"/>
</dbReference>